<dbReference type="GO" id="GO:0003924">
    <property type="term" value="F:GTPase activity"/>
    <property type="evidence" value="ECO:0007669"/>
    <property type="project" value="InterPro"/>
</dbReference>
<dbReference type="InterPro" id="IPR001806">
    <property type="entry name" value="Small_GTPase"/>
</dbReference>
<dbReference type="SMART" id="SM00173">
    <property type="entry name" value="RAS"/>
    <property type="match status" value="1"/>
</dbReference>
<dbReference type="STRING" id="1742972.COMA1_50174"/>
<keyword evidence="4" id="KW-1185">Reference proteome</keyword>
<keyword evidence="1" id="KW-0547">Nucleotide-binding</keyword>
<protein>
    <submittedName>
        <fullName evidence="3">Putative Ras GTPase</fullName>
    </submittedName>
</protein>
<dbReference type="OrthoDB" id="7957980at2"/>
<dbReference type="InterPro" id="IPR027417">
    <property type="entry name" value="P-loop_NTPase"/>
</dbReference>
<dbReference type="RefSeq" id="WP_090750847.1">
    <property type="nucleotide sequence ID" value="NZ_CZQA01000011.1"/>
</dbReference>
<organism evidence="3 4">
    <name type="scientific">Candidatus Nitrospira nitrosa</name>
    <dbReference type="NCBI Taxonomy" id="1742972"/>
    <lineage>
        <taxon>Bacteria</taxon>
        <taxon>Pseudomonadati</taxon>
        <taxon>Nitrospirota</taxon>
        <taxon>Nitrospiria</taxon>
        <taxon>Nitrospirales</taxon>
        <taxon>Nitrospiraceae</taxon>
        <taxon>Nitrospira</taxon>
    </lineage>
</organism>
<dbReference type="EMBL" id="CZQA01000011">
    <property type="protein sequence ID" value="CUS38570.1"/>
    <property type="molecule type" value="Genomic_DNA"/>
</dbReference>
<dbReference type="CDD" id="cd00154">
    <property type="entry name" value="Rab"/>
    <property type="match status" value="1"/>
</dbReference>
<dbReference type="PRINTS" id="PR00449">
    <property type="entry name" value="RASTRNSFRMNG"/>
</dbReference>
<proteinExistence type="predicted"/>
<dbReference type="SMART" id="SM00175">
    <property type="entry name" value="RAB"/>
    <property type="match status" value="1"/>
</dbReference>
<dbReference type="SMART" id="SM00174">
    <property type="entry name" value="RHO"/>
    <property type="match status" value="1"/>
</dbReference>
<evidence type="ECO:0000313" key="4">
    <source>
        <dbReference type="Proteomes" id="UP000199032"/>
    </source>
</evidence>
<evidence type="ECO:0000313" key="3">
    <source>
        <dbReference type="EMBL" id="CUS38570.1"/>
    </source>
</evidence>
<evidence type="ECO:0000256" key="1">
    <source>
        <dbReference type="ARBA" id="ARBA00022741"/>
    </source>
</evidence>
<sequence>MMQAQNSKSKKICLMGASGVGKTSLVKRLVEEKFDETYRTTIGVHIDQKPVTCDNEHVNLIIWDLEGKDDPRSGYSPTYLSGARGYMLVADVTRPDTLDIVKRLLSTANLPFVLLLNKYDILQSPTVTNRAIEIFGDGAKIFGTSAKTGERVNEAFEHLVRQMLNADRPK</sequence>
<dbReference type="SUPFAM" id="SSF52540">
    <property type="entry name" value="P-loop containing nucleoside triphosphate hydrolases"/>
    <property type="match status" value="1"/>
</dbReference>
<dbReference type="AlphaFoldDB" id="A0A0S4LPB3"/>
<dbReference type="InterPro" id="IPR005225">
    <property type="entry name" value="Small_GTP-bd"/>
</dbReference>
<dbReference type="GO" id="GO:0005525">
    <property type="term" value="F:GTP binding"/>
    <property type="evidence" value="ECO:0007669"/>
    <property type="project" value="UniProtKB-KW"/>
</dbReference>
<dbReference type="Pfam" id="PF00071">
    <property type="entry name" value="Ras"/>
    <property type="match status" value="1"/>
</dbReference>
<gene>
    <name evidence="3" type="ORF">COMA1_50174</name>
</gene>
<dbReference type="Gene3D" id="3.40.50.300">
    <property type="entry name" value="P-loop containing nucleotide triphosphate hydrolases"/>
    <property type="match status" value="1"/>
</dbReference>
<keyword evidence="2" id="KW-0342">GTP-binding</keyword>
<reference evidence="3 4" key="1">
    <citation type="submission" date="2015-10" db="EMBL/GenBank/DDBJ databases">
        <authorList>
            <person name="Gilbert D.G."/>
        </authorList>
    </citation>
    <scope>NUCLEOTIDE SEQUENCE [LARGE SCALE GENOMIC DNA]</scope>
    <source>
        <strain evidence="3">COMA1</strain>
    </source>
</reference>
<dbReference type="InterPro" id="IPR050227">
    <property type="entry name" value="Rab"/>
</dbReference>
<dbReference type="PROSITE" id="PS51419">
    <property type="entry name" value="RAB"/>
    <property type="match status" value="1"/>
</dbReference>
<name>A0A0S4LPB3_9BACT</name>
<dbReference type="PANTHER" id="PTHR47977">
    <property type="entry name" value="RAS-RELATED PROTEIN RAB"/>
    <property type="match status" value="1"/>
</dbReference>
<evidence type="ECO:0000256" key="2">
    <source>
        <dbReference type="ARBA" id="ARBA00023134"/>
    </source>
</evidence>
<dbReference type="Proteomes" id="UP000199032">
    <property type="component" value="Unassembled WGS sequence"/>
</dbReference>
<dbReference type="NCBIfam" id="TIGR00231">
    <property type="entry name" value="small_GTP"/>
    <property type="match status" value="1"/>
</dbReference>
<accession>A0A0S4LPB3</accession>